<evidence type="ECO:0000313" key="2">
    <source>
        <dbReference type="Proteomes" id="UP000036277"/>
    </source>
</evidence>
<name>A0A0J5FRT7_9GAMM</name>
<dbReference type="RefSeq" id="WP_047963771.1">
    <property type="nucleotide sequence ID" value="NZ_CAWMBG010000086.1"/>
</dbReference>
<accession>A0A0J5FRT7</accession>
<gene>
    <name evidence="1" type="ORF">AB204_12925</name>
</gene>
<keyword evidence="2" id="KW-1185">Reference proteome</keyword>
<dbReference type="EMBL" id="LFCV01000086">
    <property type="protein sequence ID" value="KMJ44672.1"/>
    <property type="molecule type" value="Genomic_DNA"/>
</dbReference>
<dbReference type="AlphaFoldDB" id="A0A0J5FRT7"/>
<proteinExistence type="predicted"/>
<dbReference type="PATRIC" id="fig|880157.4.peg.2754"/>
<comment type="caution">
    <text evidence="1">The sequence shown here is derived from an EMBL/GenBank/DDBJ whole genome shotgun (WGS) entry which is preliminary data.</text>
</comment>
<reference evidence="1 2" key="1">
    <citation type="submission" date="2015-06" db="EMBL/GenBank/DDBJ databases">
        <title>Draft Whole-Genome Sequence of the Entomopathogenic Bacterium Xenorhabdus khoisanae.</title>
        <authorList>
            <person name="Naidoo S."/>
            <person name="Featherston J."/>
            <person name="Gray V.M."/>
        </authorList>
    </citation>
    <scope>NUCLEOTIDE SEQUENCE [LARGE SCALE GENOMIC DNA]</scope>
    <source>
        <strain evidence="1 2">MCB</strain>
    </source>
</reference>
<dbReference type="OrthoDB" id="6445733at2"/>
<evidence type="ECO:0000313" key="1">
    <source>
        <dbReference type="EMBL" id="KMJ44672.1"/>
    </source>
</evidence>
<dbReference type="STRING" id="880157.AB204_12925"/>
<sequence>MTFTDLPAAIDEARWMKTKSGHHRCIIQQPNGEMVIREERKLITDIVMYSTRHDRVHTVLPGVR</sequence>
<protein>
    <submittedName>
        <fullName evidence="1">Uncharacterized protein</fullName>
    </submittedName>
</protein>
<dbReference type="Proteomes" id="UP000036277">
    <property type="component" value="Unassembled WGS sequence"/>
</dbReference>
<organism evidence="1 2">
    <name type="scientific">Xenorhabdus khoisanae</name>
    <dbReference type="NCBI Taxonomy" id="880157"/>
    <lineage>
        <taxon>Bacteria</taxon>
        <taxon>Pseudomonadati</taxon>
        <taxon>Pseudomonadota</taxon>
        <taxon>Gammaproteobacteria</taxon>
        <taxon>Enterobacterales</taxon>
        <taxon>Morganellaceae</taxon>
        <taxon>Xenorhabdus</taxon>
    </lineage>
</organism>